<comment type="caution">
    <text evidence="8">The sequence shown here is derived from an EMBL/GenBank/DDBJ whole genome shotgun (WGS) entry which is preliminary data.</text>
</comment>
<dbReference type="InterPro" id="IPR011006">
    <property type="entry name" value="CheY-like_superfamily"/>
</dbReference>
<dbReference type="Pfam" id="PF02518">
    <property type="entry name" value="HATPase_c"/>
    <property type="match status" value="1"/>
</dbReference>
<dbReference type="InterPro" id="IPR003594">
    <property type="entry name" value="HATPase_dom"/>
</dbReference>
<dbReference type="PANTHER" id="PTHR43547">
    <property type="entry name" value="TWO-COMPONENT HISTIDINE KINASE"/>
    <property type="match status" value="1"/>
</dbReference>
<dbReference type="PROSITE" id="PS50110">
    <property type="entry name" value="RESPONSE_REGULATORY"/>
    <property type="match status" value="1"/>
</dbReference>
<sequence>MKKILLADDNVTDRVLYRRFLGNQLGHESLEFFEATSGEDAVALYEQLQPDCMLLDYNLQDMDGLAVLEECRRRTTNRVMCVVMITGSGNEQLVVQALNGGAADYLVKGQFDRDSLNKTVRHAIEKTEWQQYQTRYHGELQSINQQLRDSLAELTDTRQQLQIRNQELAAINQALARTNADLDNFVYAASHDLRQPVHNLQGLFDELRRAAVFPDPEDAQVLRMVDVSLQALATTITDLATVVQEQRSSGTHAVEQVAVPEVVEDVCSSLRPQIRSTNAQIHLHAESLREVAYARANLRTILLNLVSNALKYRHPARSPEVTIHCYQVAGKPVVEVQDNGLGLNLHRHGPELFQLFRRFHPGIEGTGVGLFLVNRLVEAAGGRIEVESQEGVGTLFRVHLG</sequence>
<dbReference type="EMBL" id="JAWDJT010000011">
    <property type="protein sequence ID" value="MDU0371914.1"/>
    <property type="molecule type" value="Genomic_DNA"/>
</dbReference>
<dbReference type="Gene3D" id="3.40.50.2300">
    <property type="match status" value="1"/>
</dbReference>
<reference evidence="8 9" key="1">
    <citation type="submission" date="2023-10" db="EMBL/GenBank/DDBJ databases">
        <title>Hymenobacter endophyticus sp. nov., an isolate from the leaf tissues of wheat.</title>
        <authorList>
            <person name="Dai Y."/>
        </authorList>
    </citation>
    <scope>NUCLEOTIDE SEQUENCE [LARGE SCALE GENOMIC DNA]</scope>
    <source>
        <strain evidence="8 9">ZK17L-C2</strain>
    </source>
</reference>
<evidence type="ECO:0000313" key="8">
    <source>
        <dbReference type="EMBL" id="MDU0371914.1"/>
    </source>
</evidence>
<dbReference type="Gene3D" id="3.30.565.10">
    <property type="entry name" value="Histidine kinase-like ATPase, C-terminal domain"/>
    <property type="match status" value="1"/>
</dbReference>
<dbReference type="Pfam" id="PF00512">
    <property type="entry name" value="HisKA"/>
    <property type="match status" value="1"/>
</dbReference>
<dbReference type="SMART" id="SM00448">
    <property type="entry name" value="REC"/>
    <property type="match status" value="1"/>
</dbReference>
<evidence type="ECO:0000256" key="3">
    <source>
        <dbReference type="ARBA" id="ARBA00022553"/>
    </source>
</evidence>
<dbReference type="RefSeq" id="WP_315999372.1">
    <property type="nucleotide sequence ID" value="NZ_JAWDJT010000011.1"/>
</dbReference>
<feature type="modified residue" description="4-aspartylphosphate" evidence="4">
    <location>
        <position position="56"/>
    </location>
</feature>
<evidence type="ECO:0000259" key="6">
    <source>
        <dbReference type="PROSITE" id="PS50109"/>
    </source>
</evidence>
<dbReference type="CDD" id="cd00156">
    <property type="entry name" value="REC"/>
    <property type="match status" value="1"/>
</dbReference>
<dbReference type="InterPro" id="IPR005467">
    <property type="entry name" value="His_kinase_dom"/>
</dbReference>
<dbReference type="Pfam" id="PF00072">
    <property type="entry name" value="Response_reg"/>
    <property type="match status" value="1"/>
</dbReference>
<dbReference type="PROSITE" id="PS50109">
    <property type="entry name" value="HIS_KIN"/>
    <property type="match status" value="1"/>
</dbReference>
<keyword evidence="8" id="KW-0808">Transferase</keyword>
<evidence type="ECO:0000256" key="5">
    <source>
        <dbReference type="SAM" id="Coils"/>
    </source>
</evidence>
<keyword evidence="9" id="KW-1185">Reference proteome</keyword>
<dbReference type="InterPro" id="IPR004358">
    <property type="entry name" value="Sig_transdc_His_kin-like_C"/>
</dbReference>
<feature type="domain" description="Histidine kinase" evidence="6">
    <location>
        <begin position="188"/>
        <end position="401"/>
    </location>
</feature>
<keyword evidence="5" id="KW-0175">Coiled coil</keyword>
<evidence type="ECO:0000313" key="9">
    <source>
        <dbReference type="Proteomes" id="UP001250698"/>
    </source>
</evidence>
<dbReference type="InterPro" id="IPR036890">
    <property type="entry name" value="HATPase_C_sf"/>
</dbReference>
<evidence type="ECO:0000256" key="2">
    <source>
        <dbReference type="ARBA" id="ARBA00012438"/>
    </source>
</evidence>
<dbReference type="SUPFAM" id="SSF47384">
    <property type="entry name" value="Homodimeric domain of signal transducing histidine kinase"/>
    <property type="match status" value="1"/>
</dbReference>
<dbReference type="SUPFAM" id="SSF55874">
    <property type="entry name" value="ATPase domain of HSP90 chaperone/DNA topoisomerase II/histidine kinase"/>
    <property type="match status" value="1"/>
</dbReference>
<keyword evidence="3 4" id="KW-0597">Phosphoprotein</keyword>
<evidence type="ECO:0000256" key="1">
    <source>
        <dbReference type="ARBA" id="ARBA00000085"/>
    </source>
</evidence>
<comment type="catalytic activity">
    <reaction evidence="1">
        <text>ATP + protein L-histidine = ADP + protein N-phospho-L-histidine.</text>
        <dbReference type="EC" id="2.7.13.3"/>
    </reaction>
</comment>
<dbReference type="Gene3D" id="1.10.287.130">
    <property type="match status" value="1"/>
</dbReference>
<dbReference type="EC" id="2.7.13.3" evidence="2"/>
<dbReference type="InterPro" id="IPR036097">
    <property type="entry name" value="HisK_dim/P_sf"/>
</dbReference>
<dbReference type="CDD" id="cd00082">
    <property type="entry name" value="HisKA"/>
    <property type="match status" value="1"/>
</dbReference>
<dbReference type="PRINTS" id="PR00344">
    <property type="entry name" value="BCTRLSENSOR"/>
</dbReference>
<accession>A0ABU3TKL6</accession>
<proteinExistence type="predicted"/>
<dbReference type="GO" id="GO:0016301">
    <property type="term" value="F:kinase activity"/>
    <property type="evidence" value="ECO:0007669"/>
    <property type="project" value="UniProtKB-KW"/>
</dbReference>
<feature type="coiled-coil region" evidence="5">
    <location>
        <begin position="140"/>
        <end position="171"/>
    </location>
</feature>
<dbReference type="SMART" id="SM00387">
    <property type="entry name" value="HATPase_c"/>
    <property type="match status" value="1"/>
</dbReference>
<evidence type="ECO:0000256" key="4">
    <source>
        <dbReference type="PROSITE-ProRule" id="PRU00169"/>
    </source>
</evidence>
<dbReference type="SUPFAM" id="SSF52172">
    <property type="entry name" value="CheY-like"/>
    <property type="match status" value="1"/>
</dbReference>
<dbReference type="PANTHER" id="PTHR43547:SF2">
    <property type="entry name" value="HYBRID SIGNAL TRANSDUCTION HISTIDINE KINASE C"/>
    <property type="match status" value="1"/>
</dbReference>
<feature type="domain" description="Response regulatory" evidence="7">
    <location>
        <begin position="3"/>
        <end position="123"/>
    </location>
</feature>
<dbReference type="InterPro" id="IPR003661">
    <property type="entry name" value="HisK_dim/P_dom"/>
</dbReference>
<organism evidence="8 9">
    <name type="scientific">Hymenobacter endophyticus</name>
    <dbReference type="NCBI Taxonomy" id="3076335"/>
    <lineage>
        <taxon>Bacteria</taxon>
        <taxon>Pseudomonadati</taxon>
        <taxon>Bacteroidota</taxon>
        <taxon>Cytophagia</taxon>
        <taxon>Cytophagales</taxon>
        <taxon>Hymenobacteraceae</taxon>
        <taxon>Hymenobacter</taxon>
    </lineage>
</organism>
<protein>
    <recommendedName>
        <fullName evidence="2">histidine kinase</fullName>
        <ecNumber evidence="2">2.7.13.3</ecNumber>
    </recommendedName>
</protein>
<dbReference type="SMART" id="SM00388">
    <property type="entry name" value="HisKA"/>
    <property type="match status" value="1"/>
</dbReference>
<name>A0ABU3TKL6_9BACT</name>
<keyword evidence="8" id="KW-0418">Kinase</keyword>
<dbReference type="InterPro" id="IPR001789">
    <property type="entry name" value="Sig_transdc_resp-reg_receiver"/>
</dbReference>
<dbReference type="Proteomes" id="UP001250698">
    <property type="component" value="Unassembled WGS sequence"/>
</dbReference>
<gene>
    <name evidence="8" type="ORF">ROI90_16035</name>
</gene>
<evidence type="ECO:0000259" key="7">
    <source>
        <dbReference type="PROSITE" id="PS50110"/>
    </source>
</evidence>